<accession>A0A1Y0EMY5</accession>
<dbReference type="EMBL" id="CP021455">
    <property type="protein sequence ID" value="ARU04800.1"/>
    <property type="molecule type" value="Genomic_DNA"/>
</dbReference>
<proteinExistence type="predicted"/>
<dbReference type="Proteomes" id="UP000196138">
    <property type="component" value="Chromosome"/>
</dbReference>
<protein>
    <submittedName>
        <fullName evidence="2">Uncharacterized protein</fullName>
    </submittedName>
</protein>
<evidence type="ECO:0000313" key="3">
    <source>
        <dbReference type="Proteomes" id="UP000196138"/>
    </source>
</evidence>
<keyword evidence="1" id="KW-0812">Transmembrane</keyword>
<reference evidence="2 3" key="1">
    <citation type="submission" date="2017-05" db="EMBL/GenBank/DDBJ databases">
        <authorList>
            <person name="Song R."/>
            <person name="Chenine A.L."/>
            <person name="Ruprecht R.M."/>
        </authorList>
    </citation>
    <scope>NUCLEOTIDE SEQUENCE [LARGE SCALE GENOMIC DNA]</scope>
    <source>
        <strain evidence="2 3">DSM 26136</strain>
    </source>
</reference>
<organism evidence="2 3">
    <name type="scientific">Comamonas serinivorans</name>
    <dbReference type="NCBI Taxonomy" id="1082851"/>
    <lineage>
        <taxon>Bacteria</taxon>
        <taxon>Pseudomonadati</taxon>
        <taxon>Pseudomonadota</taxon>
        <taxon>Betaproteobacteria</taxon>
        <taxon>Burkholderiales</taxon>
        <taxon>Comamonadaceae</taxon>
        <taxon>Comamonas</taxon>
    </lineage>
</organism>
<feature type="transmembrane region" description="Helical" evidence="1">
    <location>
        <begin position="24"/>
        <end position="45"/>
    </location>
</feature>
<keyword evidence="1" id="KW-0472">Membrane</keyword>
<name>A0A1Y0EMY5_9BURK</name>
<dbReference type="KEGG" id="cser:CCO03_09015"/>
<dbReference type="AlphaFoldDB" id="A0A1Y0EMY5"/>
<sequence length="76" mass="8040">MLPLGGTLGPARKGLWFGFTMTNAHFTLAFKAALACAISLTRLVWGWPRRRCAGKTSCAAGLYLWCVAGVAGLGPQ</sequence>
<evidence type="ECO:0000256" key="1">
    <source>
        <dbReference type="SAM" id="Phobius"/>
    </source>
</evidence>
<evidence type="ECO:0000313" key="2">
    <source>
        <dbReference type="EMBL" id="ARU04800.1"/>
    </source>
</evidence>
<keyword evidence="1" id="KW-1133">Transmembrane helix</keyword>
<keyword evidence="3" id="KW-1185">Reference proteome</keyword>
<gene>
    <name evidence="2" type="ORF">CCO03_09015</name>
</gene>